<reference evidence="5 6" key="1">
    <citation type="submission" date="2016-01" db="EMBL/GenBank/DDBJ databases">
        <title>Draft genome of the antarctic isolate Shewanella frigidimarina Ag06-30.</title>
        <authorList>
            <person name="Parmeciano Di Noto G."/>
            <person name="Vazquez S."/>
            <person name="Mac Cormack W."/>
            <person name="Iriarte A."/>
            <person name="Quiroga C."/>
        </authorList>
    </citation>
    <scope>NUCLEOTIDE SEQUENCE [LARGE SCALE GENOMIC DNA]</scope>
    <source>
        <strain evidence="5 6">Ag06-30</strain>
    </source>
</reference>
<organism evidence="5">
    <name type="scientific">Shewanella frigidimarina</name>
    <dbReference type="NCBI Taxonomy" id="56812"/>
    <lineage>
        <taxon>Bacteria</taxon>
        <taxon>Pseudomonadati</taxon>
        <taxon>Pseudomonadota</taxon>
        <taxon>Gammaproteobacteria</taxon>
        <taxon>Alteromonadales</taxon>
        <taxon>Shewanellaceae</taxon>
        <taxon>Shewanella</taxon>
    </lineage>
</organism>
<evidence type="ECO:0000313" key="5">
    <source>
        <dbReference type="EMBL" id="KVX02009.1"/>
    </source>
</evidence>
<evidence type="ECO:0000256" key="2">
    <source>
        <dbReference type="ARBA" id="ARBA00022729"/>
    </source>
</evidence>
<dbReference type="EMBL" id="LRDC01000018">
    <property type="protein sequence ID" value="KVX02009.1"/>
    <property type="molecule type" value="Genomic_DNA"/>
</dbReference>
<comment type="subcellular location">
    <subcellularLocation>
        <location evidence="1">Secreted</location>
    </subcellularLocation>
</comment>
<evidence type="ECO:0000256" key="3">
    <source>
        <dbReference type="SAM" id="SignalP"/>
    </source>
</evidence>
<dbReference type="PANTHER" id="PTHR34216:SF3">
    <property type="entry name" value="POLY-BETA-1,6-N-ACETYL-D-GLUCOSAMINE N-DEACETYLASE"/>
    <property type="match status" value="1"/>
</dbReference>
<feature type="chain" id="PRO_5007125956" evidence="3">
    <location>
        <begin position="24"/>
        <end position="352"/>
    </location>
</feature>
<dbReference type="AlphaFoldDB" id="A0A106C0H9"/>
<evidence type="ECO:0000256" key="1">
    <source>
        <dbReference type="ARBA" id="ARBA00004613"/>
    </source>
</evidence>
<dbReference type="PROSITE" id="PS51677">
    <property type="entry name" value="NODB"/>
    <property type="match status" value="1"/>
</dbReference>
<accession>A0A106C0H9</accession>
<gene>
    <name evidence="5" type="ORF">AWJ07_05405</name>
</gene>
<evidence type="ECO:0000313" key="6">
    <source>
        <dbReference type="Proteomes" id="UP000055702"/>
    </source>
</evidence>
<evidence type="ECO:0000259" key="4">
    <source>
        <dbReference type="PROSITE" id="PS51677"/>
    </source>
</evidence>
<dbReference type="InterPro" id="IPR011330">
    <property type="entry name" value="Glyco_hydro/deAcase_b/a-brl"/>
</dbReference>
<dbReference type="RefSeq" id="WP_059745877.1">
    <property type="nucleotide sequence ID" value="NZ_JBOZPM010000008.1"/>
</dbReference>
<dbReference type="PANTHER" id="PTHR34216">
    <property type="match status" value="1"/>
</dbReference>
<name>A0A106C0H9_SHEFR</name>
<protein>
    <submittedName>
        <fullName evidence="5">Polysaccharide deacetylase</fullName>
    </submittedName>
</protein>
<sequence>MVKKIALLLAVFSLSVLHFDANAVVILQYHHVSDDTPKSTSVTPSQFAEQMQYLADNDFTVISLAEAVDSIKHNTPIADRRIVITFDDGYDSIINNAAPILASHQFPYTVFISVAPIDAGFKGMMSWEDITALSDQGVTIANHSWGHEHLIRRQGKETQAQWQARVEDNILSTEAEILKRTGQSVKMFAYPYGEYTNKLEAILAKQGFVGFGQQSGAAGEYASLTALPRFPVANAYADLASLTVKFSSLPMPVIKQNISDPLLVSGKWRPKLELTLDTQDIYPHQVMCFIQGQGPKKPIWLSENRLSIQASSDLAPGRSRYNCTAPSKTKTGYYWFSQAWIRPQDNGQWLEE</sequence>
<dbReference type="Pfam" id="PF01522">
    <property type="entry name" value="Polysacc_deac_1"/>
    <property type="match status" value="1"/>
</dbReference>
<dbReference type="GO" id="GO:0016810">
    <property type="term" value="F:hydrolase activity, acting on carbon-nitrogen (but not peptide) bonds"/>
    <property type="evidence" value="ECO:0007669"/>
    <property type="project" value="InterPro"/>
</dbReference>
<dbReference type="GO" id="GO:0005975">
    <property type="term" value="P:carbohydrate metabolic process"/>
    <property type="evidence" value="ECO:0007669"/>
    <property type="project" value="InterPro"/>
</dbReference>
<keyword evidence="2 3" id="KW-0732">Signal</keyword>
<feature type="signal peptide" evidence="3">
    <location>
        <begin position="1"/>
        <end position="23"/>
    </location>
</feature>
<dbReference type="Gene3D" id="3.20.20.370">
    <property type="entry name" value="Glycoside hydrolase/deacetylase"/>
    <property type="match status" value="1"/>
</dbReference>
<dbReference type="InterPro" id="IPR002509">
    <property type="entry name" value="NODB_dom"/>
</dbReference>
<feature type="domain" description="NodB homology" evidence="4">
    <location>
        <begin position="80"/>
        <end position="352"/>
    </location>
</feature>
<dbReference type="CDD" id="cd10973">
    <property type="entry name" value="CE4_DAC_u4_5s"/>
    <property type="match status" value="1"/>
</dbReference>
<comment type="caution">
    <text evidence="5">The sequence shown here is derived from an EMBL/GenBank/DDBJ whole genome shotgun (WGS) entry which is preliminary data.</text>
</comment>
<dbReference type="InterPro" id="IPR051398">
    <property type="entry name" value="Polysacch_Deacetylase"/>
</dbReference>
<dbReference type="GO" id="GO:0005576">
    <property type="term" value="C:extracellular region"/>
    <property type="evidence" value="ECO:0007669"/>
    <property type="project" value="UniProtKB-SubCell"/>
</dbReference>
<dbReference type="SUPFAM" id="SSF88713">
    <property type="entry name" value="Glycoside hydrolase/deacetylase"/>
    <property type="match status" value="1"/>
</dbReference>
<dbReference type="Proteomes" id="UP000055702">
    <property type="component" value="Unassembled WGS sequence"/>
</dbReference>
<proteinExistence type="predicted"/>